<evidence type="ECO:0000313" key="1">
    <source>
        <dbReference type="EMBL" id="KAL1395478.1"/>
    </source>
</evidence>
<dbReference type="AlphaFoldDB" id="A0ABD1D775"/>
<dbReference type="EMBL" id="JBEHCU010007136">
    <property type="protein sequence ID" value="KAL1395478.1"/>
    <property type="molecule type" value="Genomic_DNA"/>
</dbReference>
<comment type="caution">
    <text evidence="1">The sequence shown here is derived from an EMBL/GenBank/DDBJ whole genome shotgun (WGS) entry which is preliminary data.</text>
</comment>
<gene>
    <name evidence="1" type="ORF">pipiens_011219</name>
</gene>
<sequence>MRHDHEKYVDKRSVLQISDEDSSDLDPRGFAGRDTFSLQPGSQEIWMIQFKIWLRLAVVHQASLINLLSQQVMYKRDQIHTCQQQWTEAKQCTLNVVSAIPYHTNAPWADRSQLSEDLAPARSGHGGFGGHDAPFNRTQMTTSPRLAIIFPKP</sequence>
<proteinExistence type="predicted"/>
<name>A0ABD1D775_CULPP</name>
<organism evidence="1 2">
    <name type="scientific">Culex pipiens pipiens</name>
    <name type="common">Northern house mosquito</name>
    <dbReference type="NCBI Taxonomy" id="38569"/>
    <lineage>
        <taxon>Eukaryota</taxon>
        <taxon>Metazoa</taxon>
        <taxon>Ecdysozoa</taxon>
        <taxon>Arthropoda</taxon>
        <taxon>Hexapoda</taxon>
        <taxon>Insecta</taxon>
        <taxon>Pterygota</taxon>
        <taxon>Neoptera</taxon>
        <taxon>Endopterygota</taxon>
        <taxon>Diptera</taxon>
        <taxon>Nematocera</taxon>
        <taxon>Culicoidea</taxon>
        <taxon>Culicidae</taxon>
        <taxon>Culicinae</taxon>
        <taxon>Culicini</taxon>
        <taxon>Culex</taxon>
        <taxon>Culex</taxon>
    </lineage>
</organism>
<protein>
    <submittedName>
        <fullName evidence="1">Uncharacterized protein</fullName>
    </submittedName>
</protein>
<accession>A0ABD1D775</accession>
<dbReference type="Proteomes" id="UP001562425">
    <property type="component" value="Unassembled WGS sequence"/>
</dbReference>
<evidence type="ECO:0000313" key="2">
    <source>
        <dbReference type="Proteomes" id="UP001562425"/>
    </source>
</evidence>
<keyword evidence="2" id="KW-1185">Reference proteome</keyword>
<reference evidence="1 2" key="1">
    <citation type="submission" date="2024-05" db="EMBL/GenBank/DDBJ databases">
        <title>Culex pipiens pipiens assembly and annotation.</title>
        <authorList>
            <person name="Alout H."/>
            <person name="Durand T."/>
        </authorList>
    </citation>
    <scope>NUCLEOTIDE SEQUENCE [LARGE SCALE GENOMIC DNA]</scope>
    <source>
        <strain evidence="1">HA-2024</strain>
        <tissue evidence="1">Whole body</tissue>
    </source>
</reference>